<proteinExistence type="predicted"/>
<dbReference type="EMBL" id="FOQG01000002">
    <property type="protein sequence ID" value="SFH72317.1"/>
    <property type="molecule type" value="Genomic_DNA"/>
</dbReference>
<name>A0A1I3CCW3_9ACTN</name>
<dbReference type="PROSITE" id="PS51257">
    <property type="entry name" value="PROKAR_LIPOPROTEIN"/>
    <property type="match status" value="1"/>
</dbReference>
<sequence length="154" mass="15775">MTGRRRTTRLAAAGTAALLVLTGCGSEDTPSSAVPALSTRLVDIDSAIVDGRYAVARDELESLGEDTAAAVEGGDLDQAQAERILDAIQALVEALPVPSPAETPTEDATEEPTDDASEGETDDDEADDEETGSGKPSKPPKGSKGPQGKGQKGR</sequence>
<reference evidence="2 3" key="1">
    <citation type="submission" date="2016-10" db="EMBL/GenBank/DDBJ databases">
        <authorList>
            <person name="de Groot N.N."/>
        </authorList>
    </citation>
    <scope>NUCLEOTIDE SEQUENCE [LARGE SCALE GENOMIC DNA]</scope>
    <source>
        <strain evidence="2 3">CGMCC 1.11156</strain>
    </source>
</reference>
<gene>
    <name evidence="2" type="ORF">SAMN05216561_1024</name>
</gene>
<accession>A0A1I3CCW3</accession>
<keyword evidence="3" id="KW-1185">Reference proteome</keyword>
<dbReference type="STRING" id="1005945.SAMN05216561_1024"/>
<dbReference type="AlphaFoldDB" id="A0A1I3CCW3"/>
<evidence type="ECO:0000313" key="3">
    <source>
        <dbReference type="Proteomes" id="UP000198649"/>
    </source>
</evidence>
<evidence type="ECO:0000256" key="1">
    <source>
        <dbReference type="SAM" id="MobiDB-lite"/>
    </source>
</evidence>
<feature type="region of interest" description="Disordered" evidence="1">
    <location>
        <begin position="94"/>
        <end position="154"/>
    </location>
</feature>
<feature type="compositionally biased region" description="Low complexity" evidence="1">
    <location>
        <begin position="133"/>
        <end position="144"/>
    </location>
</feature>
<feature type="compositionally biased region" description="Acidic residues" evidence="1">
    <location>
        <begin position="104"/>
        <end position="131"/>
    </location>
</feature>
<protein>
    <submittedName>
        <fullName evidence="2">Uncharacterized protein</fullName>
    </submittedName>
</protein>
<feature type="compositionally biased region" description="Gly residues" evidence="1">
    <location>
        <begin position="145"/>
        <end position="154"/>
    </location>
</feature>
<dbReference type="Proteomes" id="UP000198649">
    <property type="component" value="Unassembled WGS sequence"/>
</dbReference>
<organism evidence="2 3">
    <name type="scientific">Nocardioides psychrotolerans</name>
    <dbReference type="NCBI Taxonomy" id="1005945"/>
    <lineage>
        <taxon>Bacteria</taxon>
        <taxon>Bacillati</taxon>
        <taxon>Actinomycetota</taxon>
        <taxon>Actinomycetes</taxon>
        <taxon>Propionibacteriales</taxon>
        <taxon>Nocardioidaceae</taxon>
        <taxon>Nocardioides</taxon>
    </lineage>
</organism>
<evidence type="ECO:0000313" key="2">
    <source>
        <dbReference type="EMBL" id="SFH72317.1"/>
    </source>
</evidence>
<dbReference type="RefSeq" id="WP_143099632.1">
    <property type="nucleotide sequence ID" value="NZ_BKAF01000028.1"/>
</dbReference>